<keyword evidence="2" id="KW-1185">Reference proteome</keyword>
<dbReference type="RefSeq" id="WP_283441679.1">
    <property type="nucleotide sequence ID" value="NZ_FXUL01000004.1"/>
</dbReference>
<sequence length="140" mass="15468">MDDYEDSPPPITRPWIHLENSGDVEGWIDSYNRDLKRTLDPNNVQSQSFGLNQGQGICFVLAAGGEIYLHTTGDGDVLLDVTPEAEWAAPVIVAATGMPAPPSQVWALPAHALTQLVVGLSMLIESTRIVTRHDFRKRRY</sequence>
<evidence type="ECO:0000313" key="1">
    <source>
        <dbReference type="EMBL" id="SMP55030.1"/>
    </source>
</evidence>
<evidence type="ECO:0000313" key="2">
    <source>
        <dbReference type="Proteomes" id="UP001158049"/>
    </source>
</evidence>
<comment type="caution">
    <text evidence="1">The sequence shown here is derived from an EMBL/GenBank/DDBJ whole genome shotgun (WGS) entry which is preliminary data.</text>
</comment>
<organism evidence="1 2">
    <name type="scientific">Noviherbaspirillum suwonense</name>
    <dbReference type="NCBI Taxonomy" id="1224511"/>
    <lineage>
        <taxon>Bacteria</taxon>
        <taxon>Pseudomonadati</taxon>
        <taxon>Pseudomonadota</taxon>
        <taxon>Betaproteobacteria</taxon>
        <taxon>Burkholderiales</taxon>
        <taxon>Oxalobacteraceae</taxon>
        <taxon>Noviherbaspirillum</taxon>
    </lineage>
</organism>
<dbReference type="EMBL" id="FXUL01000004">
    <property type="protein sequence ID" value="SMP55030.1"/>
    <property type="molecule type" value="Genomic_DNA"/>
</dbReference>
<gene>
    <name evidence="1" type="ORF">SAMN06295970_104111</name>
</gene>
<protein>
    <submittedName>
        <fullName evidence="1">Uncharacterized protein</fullName>
    </submittedName>
</protein>
<accession>A0ABY1Q060</accession>
<reference evidence="1 2" key="1">
    <citation type="submission" date="2017-05" db="EMBL/GenBank/DDBJ databases">
        <authorList>
            <person name="Varghese N."/>
            <person name="Submissions S."/>
        </authorList>
    </citation>
    <scope>NUCLEOTIDE SEQUENCE [LARGE SCALE GENOMIC DNA]</scope>
    <source>
        <strain evidence="1 2">DSM 26001</strain>
    </source>
</reference>
<proteinExistence type="predicted"/>
<name>A0ABY1Q060_9BURK</name>
<dbReference type="Proteomes" id="UP001158049">
    <property type="component" value="Unassembled WGS sequence"/>
</dbReference>